<dbReference type="InterPro" id="IPR001107">
    <property type="entry name" value="Band_7"/>
</dbReference>
<dbReference type="GeneID" id="300116871"/>
<organism evidence="4 5">
    <name type="scientific">Streptomyces koyangensis</name>
    <dbReference type="NCBI Taxonomy" id="188770"/>
    <lineage>
        <taxon>Bacteria</taxon>
        <taxon>Bacillati</taxon>
        <taxon>Actinomycetota</taxon>
        <taxon>Actinomycetes</taxon>
        <taxon>Kitasatosporales</taxon>
        <taxon>Streptomycetaceae</taxon>
        <taxon>Streptomyces</taxon>
        <taxon>Streptomyces aurantiacus group</taxon>
    </lineage>
</organism>
<evidence type="ECO:0000256" key="2">
    <source>
        <dbReference type="SAM" id="Phobius"/>
    </source>
</evidence>
<dbReference type="RefSeq" id="WP_101279581.1">
    <property type="nucleotide sequence ID" value="NZ_CP031742.1"/>
</dbReference>
<feature type="compositionally biased region" description="Basic and acidic residues" evidence="1">
    <location>
        <begin position="1"/>
        <end position="12"/>
    </location>
</feature>
<keyword evidence="2" id="KW-0812">Transmembrane</keyword>
<dbReference type="KEGG" id="sky:D0C37_22265"/>
<keyword evidence="2" id="KW-0472">Membrane</keyword>
<dbReference type="CDD" id="cd03402">
    <property type="entry name" value="SPFH_like_u2"/>
    <property type="match status" value="1"/>
</dbReference>
<feature type="region of interest" description="Disordered" evidence="1">
    <location>
        <begin position="1"/>
        <end position="35"/>
    </location>
</feature>
<dbReference type="Gene3D" id="3.30.479.30">
    <property type="entry name" value="Band 7 domain"/>
    <property type="match status" value="1"/>
</dbReference>
<name>A0A385DGH8_9ACTN</name>
<dbReference type="SMART" id="SM00244">
    <property type="entry name" value="PHB"/>
    <property type="match status" value="1"/>
</dbReference>
<dbReference type="InterPro" id="IPR036013">
    <property type="entry name" value="Band_7/SPFH_dom_sf"/>
</dbReference>
<dbReference type="Proteomes" id="UP000259636">
    <property type="component" value="Chromosome"/>
</dbReference>
<feature type="domain" description="Band 7" evidence="3">
    <location>
        <begin position="97"/>
        <end position="261"/>
    </location>
</feature>
<dbReference type="EMBL" id="CP031742">
    <property type="protein sequence ID" value="AXQ57060.1"/>
    <property type="molecule type" value="Genomic_DNA"/>
</dbReference>
<proteinExistence type="predicted"/>
<dbReference type="PANTHER" id="PTHR43446:SF1">
    <property type="entry name" value="BAND 7 DOMAIN-CONTAINING PROTEIN"/>
    <property type="match status" value="1"/>
</dbReference>
<keyword evidence="2" id="KW-1133">Transmembrane helix</keyword>
<evidence type="ECO:0000259" key="3">
    <source>
        <dbReference type="SMART" id="SM00244"/>
    </source>
</evidence>
<dbReference type="PANTHER" id="PTHR43446">
    <property type="entry name" value="MEMBRANE PROTEIN-RELATED"/>
    <property type="match status" value="1"/>
</dbReference>
<evidence type="ECO:0000256" key="1">
    <source>
        <dbReference type="SAM" id="MobiDB-lite"/>
    </source>
</evidence>
<reference evidence="4 5" key="1">
    <citation type="submission" date="2018-08" db="EMBL/GenBank/DDBJ databases">
        <authorList>
            <person name="Ferrada E.E."/>
            <person name="Latorre B.A."/>
        </authorList>
    </citation>
    <scope>NUCLEOTIDE SEQUENCE [LARGE SCALE GENOMIC DNA]</scope>
    <source>
        <strain evidence="4 5">VK-A60T</strain>
    </source>
</reference>
<gene>
    <name evidence="4" type="ORF">D0C37_22265</name>
</gene>
<protein>
    <submittedName>
        <fullName evidence="4">SPFH domain-containing protein</fullName>
    </submittedName>
</protein>
<dbReference type="Pfam" id="PF01145">
    <property type="entry name" value="Band_7"/>
    <property type="match status" value="1"/>
</dbReference>
<dbReference type="AlphaFoldDB" id="A0A385DGH8"/>
<dbReference type="SUPFAM" id="SSF117892">
    <property type="entry name" value="Band 7/SPFH domain"/>
    <property type="match status" value="1"/>
</dbReference>
<evidence type="ECO:0000313" key="5">
    <source>
        <dbReference type="Proteomes" id="UP000259636"/>
    </source>
</evidence>
<sequence length="329" mass="35166">MDQREQNDHRNGDTVTTSSHTPAADSTPDLPAMPQPSVREFKAHSIGGAMALLLGLLGLIAGAALIALGAAAEANGAKAALIIVGILVGIGAFLAMCGLNMVAPGEARVVQLFGRYRGTIRTDGLRWVNPLTTREKISTRVRNHETAVLKVNDAYGNPIELAAVVVWKVEDTARAVFEVDDFLEFVSTQTEAAVRHIAIEYPYDAHDEGGLSLRGNAEEITEKLAVELHARVEAAGVQIVESRFTHLAYAPEIASAMLQRQQAGAVVAARRLIVEGAVGMVEQALARIQEDDIVELDSDRKAAMVSNLMVVLCGDRSAQPVVNTGTLYQ</sequence>
<feature type="transmembrane region" description="Helical" evidence="2">
    <location>
        <begin position="46"/>
        <end position="68"/>
    </location>
</feature>
<accession>A0A385DGH8</accession>
<evidence type="ECO:0000313" key="4">
    <source>
        <dbReference type="EMBL" id="AXQ57060.1"/>
    </source>
</evidence>
<feature type="transmembrane region" description="Helical" evidence="2">
    <location>
        <begin position="80"/>
        <end position="103"/>
    </location>
</feature>